<evidence type="ECO:0000313" key="1">
    <source>
        <dbReference type="EMBL" id="CDZ91284.1"/>
    </source>
</evidence>
<protein>
    <submittedName>
        <fullName evidence="1">Uncharacterized protein</fullName>
    </submittedName>
</protein>
<evidence type="ECO:0000313" key="2">
    <source>
        <dbReference type="Proteomes" id="UP000042997"/>
    </source>
</evidence>
<accession>A0A098BRG3</accession>
<proteinExistence type="predicted"/>
<organism evidence="1 2">
    <name type="scientific">Rhodococcus ruber</name>
    <dbReference type="NCBI Taxonomy" id="1830"/>
    <lineage>
        <taxon>Bacteria</taxon>
        <taxon>Bacillati</taxon>
        <taxon>Actinomycetota</taxon>
        <taxon>Actinomycetes</taxon>
        <taxon>Mycobacteriales</taxon>
        <taxon>Nocardiaceae</taxon>
        <taxon>Rhodococcus</taxon>
    </lineage>
</organism>
<sequence length="21" mass="2593">MIRQLQWVYLRISRKEVGDDS</sequence>
<dbReference type="AlphaFoldDB" id="A0A098BRG3"/>
<dbReference type="EMBL" id="CCSD01000097">
    <property type="protein sequence ID" value="CDZ91284.1"/>
    <property type="molecule type" value="Genomic_DNA"/>
</dbReference>
<reference evidence="1 2" key="1">
    <citation type="journal article" date="2014" name="Genome Announc.">
        <title>Draft Genome Sequence of Propane- and Butane-Oxidizing Actinobacterium Rhodococcus ruber IEGM 231.</title>
        <authorList>
            <person name="Ivshina I.B."/>
            <person name="Kuyukina M.S."/>
            <person name="Krivoruchko A.V."/>
            <person name="Barbe V."/>
            <person name="Fischer C."/>
        </authorList>
    </citation>
    <scope>NUCLEOTIDE SEQUENCE [LARGE SCALE GENOMIC DNA]</scope>
</reference>
<gene>
    <name evidence="1" type="ORF">RHRU231_820054</name>
</gene>
<dbReference type="Proteomes" id="UP000042997">
    <property type="component" value="Unassembled WGS sequence"/>
</dbReference>
<name>A0A098BRG3_9NOCA</name>